<sequence>MDVDLRFFATFREAVGQKNITRAFDDGLTIGDLLAALESEFDGLEGELLDDTGDIRPQLSVLKNGREVLHIDGTATELDDGDTVSVFPPVAGG</sequence>
<dbReference type="InterPro" id="IPR010038">
    <property type="entry name" value="MoaD_arc-typ"/>
</dbReference>
<dbReference type="AlphaFoldDB" id="A0ABD6AYD7"/>
<reference evidence="1 2" key="1">
    <citation type="journal article" date="2019" name="Int. J. Syst. Evol. Microbiol.">
        <title>The Global Catalogue of Microorganisms (GCM) 10K type strain sequencing project: providing services to taxonomists for standard genome sequencing and annotation.</title>
        <authorList>
            <consortium name="The Broad Institute Genomics Platform"/>
            <consortium name="The Broad Institute Genome Sequencing Center for Infectious Disease"/>
            <person name="Wu L."/>
            <person name="Ma J."/>
        </authorList>
    </citation>
    <scope>NUCLEOTIDE SEQUENCE [LARGE SCALE GENOMIC DNA]</scope>
    <source>
        <strain evidence="1 2">CGMCC 1.12563</strain>
    </source>
</reference>
<dbReference type="InterPro" id="IPR016155">
    <property type="entry name" value="Mopterin_synth/thiamin_S_b"/>
</dbReference>
<organism evidence="1 2">
    <name type="scientific">Halomarina rubra</name>
    <dbReference type="NCBI Taxonomy" id="2071873"/>
    <lineage>
        <taxon>Archaea</taxon>
        <taxon>Methanobacteriati</taxon>
        <taxon>Methanobacteriota</taxon>
        <taxon>Stenosarchaea group</taxon>
        <taxon>Halobacteria</taxon>
        <taxon>Halobacteriales</taxon>
        <taxon>Natronomonadaceae</taxon>
        <taxon>Halomarina</taxon>
    </lineage>
</organism>
<dbReference type="PANTHER" id="PTHR38031">
    <property type="entry name" value="SULFUR CARRIER PROTEIN SLR0821-RELATED"/>
    <property type="match status" value="1"/>
</dbReference>
<dbReference type="InterPro" id="IPR003749">
    <property type="entry name" value="ThiS/MoaD-like"/>
</dbReference>
<dbReference type="InterPro" id="IPR012675">
    <property type="entry name" value="Beta-grasp_dom_sf"/>
</dbReference>
<dbReference type="PANTHER" id="PTHR38031:SF1">
    <property type="entry name" value="SULFUR CARRIER PROTEIN CYSO"/>
    <property type="match status" value="1"/>
</dbReference>
<dbReference type="RefSeq" id="WP_250874544.1">
    <property type="nucleotide sequence ID" value="NZ_JALXFV010000008.1"/>
</dbReference>
<dbReference type="InterPro" id="IPR052045">
    <property type="entry name" value="Sulfur_Carrier/Prot_Modifier"/>
</dbReference>
<dbReference type="Proteomes" id="UP001597187">
    <property type="component" value="Unassembled WGS sequence"/>
</dbReference>
<dbReference type="NCBIfam" id="TIGR01687">
    <property type="entry name" value="moaD_arch"/>
    <property type="match status" value="1"/>
</dbReference>
<comment type="caution">
    <text evidence="1">The sequence shown here is derived from an EMBL/GenBank/DDBJ whole genome shotgun (WGS) entry which is preliminary data.</text>
</comment>
<dbReference type="Pfam" id="PF02597">
    <property type="entry name" value="ThiS"/>
    <property type="match status" value="1"/>
</dbReference>
<evidence type="ECO:0000313" key="1">
    <source>
        <dbReference type="EMBL" id="MFD1514602.1"/>
    </source>
</evidence>
<evidence type="ECO:0000313" key="2">
    <source>
        <dbReference type="Proteomes" id="UP001597187"/>
    </source>
</evidence>
<dbReference type="Gene3D" id="3.10.20.30">
    <property type="match status" value="1"/>
</dbReference>
<dbReference type="NCBIfam" id="NF041918">
    <property type="entry name" value="SAMP1"/>
    <property type="match status" value="1"/>
</dbReference>
<proteinExistence type="predicted"/>
<dbReference type="InterPro" id="IPR054834">
    <property type="entry name" value="SAMP1_3"/>
</dbReference>
<accession>A0ABD6AYD7</accession>
<keyword evidence="2" id="KW-1185">Reference proteome</keyword>
<dbReference type="CDD" id="cd17505">
    <property type="entry name" value="Ubl_SAMP1_like"/>
    <property type="match status" value="1"/>
</dbReference>
<gene>
    <name evidence="1" type="ORF">ACFSBT_15075</name>
</gene>
<name>A0ABD6AYD7_9EURY</name>
<protein>
    <submittedName>
        <fullName evidence="1">Ubiquitin-like small modifier protein 1</fullName>
    </submittedName>
</protein>
<dbReference type="SUPFAM" id="SSF54285">
    <property type="entry name" value="MoaD/ThiS"/>
    <property type="match status" value="1"/>
</dbReference>
<dbReference type="EMBL" id="JBHUDC010000008">
    <property type="protein sequence ID" value="MFD1514602.1"/>
    <property type="molecule type" value="Genomic_DNA"/>
</dbReference>